<gene>
    <name evidence="2" type="ORF">BpHYR1_049955</name>
</gene>
<accession>A0A3M7P9S2</accession>
<proteinExistence type="predicted"/>
<dbReference type="EMBL" id="REGN01012335">
    <property type="protein sequence ID" value="RMZ95808.1"/>
    <property type="molecule type" value="Genomic_DNA"/>
</dbReference>
<evidence type="ECO:0000313" key="3">
    <source>
        <dbReference type="Proteomes" id="UP000276133"/>
    </source>
</evidence>
<organism evidence="2 3">
    <name type="scientific">Brachionus plicatilis</name>
    <name type="common">Marine rotifer</name>
    <name type="synonym">Brachionus muelleri</name>
    <dbReference type="NCBI Taxonomy" id="10195"/>
    <lineage>
        <taxon>Eukaryota</taxon>
        <taxon>Metazoa</taxon>
        <taxon>Spiralia</taxon>
        <taxon>Gnathifera</taxon>
        <taxon>Rotifera</taxon>
        <taxon>Eurotatoria</taxon>
        <taxon>Monogononta</taxon>
        <taxon>Pseudotrocha</taxon>
        <taxon>Ploima</taxon>
        <taxon>Brachionidae</taxon>
        <taxon>Brachionus</taxon>
    </lineage>
</organism>
<reference evidence="2 3" key="1">
    <citation type="journal article" date="2018" name="Sci. Rep.">
        <title>Genomic signatures of local adaptation to the degree of environmental predictability in rotifers.</title>
        <authorList>
            <person name="Franch-Gras L."/>
            <person name="Hahn C."/>
            <person name="Garcia-Roger E.M."/>
            <person name="Carmona M.J."/>
            <person name="Serra M."/>
            <person name="Gomez A."/>
        </authorList>
    </citation>
    <scope>NUCLEOTIDE SEQUENCE [LARGE SCALE GENOMIC DNA]</scope>
    <source>
        <strain evidence="2">HYR1</strain>
    </source>
</reference>
<feature type="signal peptide" evidence="1">
    <location>
        <begin position="1"/>
        <end position="15"/>
    </location>
</feature>
<keyword evidence="1" id="KW-0732">Signal</keyword>
<keyword evidence="3" id="KW-1185">Reference proteome</keyword>
<dbReference type="Proteomes" id="UP000276133">
    <property type="component" value="Unassembled WGS sequence"/>
</dbReference>
<dbReference type="AlphaFoldDB" id="A0A3M7P9S2"/>
<name>A0A3M7P9S2_BRAPC</name>
<evidence type="ECO:0000313" key="2">
    <source>
        <dbReference type="EMBL" id="RMZ95808.1"/>
    </source>
</evidence>
<comment type="caution">
    <text evidence="2">The sequence shown here is derived from an EMBL/GenBank/DDBJ whole genome shotgun (WGS) entry which is preliminary data.</text>
</comment>
<evidence type="ECO:0000256" key="1">
    <source>
        <dbReference type="SAM" id="SignalP"/>
    </source>
</evidence>
<protein>
    <submittedName>
        <fullName evidence="2">Uncharacterized protein</fullName>
    </submittedName>
</protein>
<feature type="chain" id="PRO_5017939582" evidence="1">
    <location>
        <begin position="16"/>
        <end position="108"/>
    </location>
</feature>
<sequence>MILLAWIYFLSLVLANGLIMEDMLKNTAVTTNKDKEMYLKLALKHGEYYGYDYDYGYYGSSYRCDPHDYYCNNYGYDFGDSYRKLVTITLGTMSRLGLFHTELIPSKP</sequence>